<evidence type="ECO:0008006" key="4">
    <source>
        <dbReference type="Google" id="ProtNLM"/>
    </source>
</evidence>
<feature type="region of interest" description="Disordered" evidence="1">
    <location>
        <begin position="237"/>
        <end position="261"/>
    </location>
</feature>
<organism evidence="2 3">
    <name type="scientific">Hypholoma sublateritium (strain FD-334 SS-4)</name>
    <dbReference type="NCBI Taxonomy" id="945553"/>
    <lineage>
        <taxon>Eukaryota</taxon>
        <taxon>Fungi</taxon>
        <taxon>Dikarya</taxon>
        <taxon>Basidiomycota</taxon>
        <taxon>Agaricomycotina</taxon>
        <taxon>Agaricomycetes</taxon>
        <taxon>Agaricomycetidae</taxon>
        <taxon>Agaricales</taxon>
        <taxon>Agaricineae</taxon>
        <taxon>Strophariaceae</taxon>
        <taxon>Hypholoma</taxon>
    </lineage>
</organism>
<sequence>MAQAIISLTACRRHRHLLSRAPPLRAGFGPYAPRKAELTVHPSSDIAPIVEWGYLIRMNPPPAGDDGSTPSENDSEWLCNPGAPRRPDGGDDGIILGGVACPFWLERATDVARHCSLTRLLLLAALALFALAVTRTARRYSHPNMSDISMADPAPENAQVQADDQSTEDRGLPFPKVVHGKVEVQHLDIDSVDKPTLQDWCRAYGLLCTGTKDVLKGRLREFSGQRDEWDRFVPKARRTHRGAQSTGDHLATRKATKQSARRAADVFENREAHPLPHMPLALPSQNPVQTSAQRAAILDWAKSAALKHPYINKEAREAAAKARLASRGAIMQANNTLLELANTKLSDIQAGISLIAASASVQPVGASTHQEAPVSMTHTPVTPVLSNNIAAGAGTNHAQPEVVSLNPTRPTSSPLPLRSLVLANGTRVEFTAADVPPPPSMSFAHDIPLLNSMWDDASSHWGNYSVLNIRGVYIPITYWKKLFTGQ</sequence>
<proteinExistence type="predicted"/>
<gene>
    <name evidence="2" type="ORF">HYPSUDRAFT_218463</name>
</gene>
<protein>
    <recommendedName>
        <fullName evidence="4">SAP domain-containing protein</fullName>
    </recommendedName>
</protein>
<dbReference type="Proteomes" id="UP000054270">
    <property type="component" value="Unassembled WGS sequence"/>
</dbReference>
<name>A0A0D2M4J2_HYPSF</name>
<reference evidence="3" key="1">
    <citation type="submission" date="2014-04" db="EMBL/GenBank/DDBJ databases">
        <title>Evolutionary Origins and Diversification of the Mycorrhizal Mutualists.</title>
        <authorList>
            <consortium name="DOE Joint Genome Institute"/>
            <consortium name="Mycorrhizal Genomics Consortium"/>
            <person name="Kohler A."/>
            <person name="Kuo A."/>
            <person name="Nagy L.G."/>
            <person name="Floudas D."/>
            <person name="Copeland A."/>
            <person name="Barry K.W."/>
            <person name="Cichocki N."/>
            <person name="Veneault-Fourrey C."/>
            <person name="LaButti K."/>
            <person name="Lindquist E.A."/>
            <person name="Lipzen A."/>
            <person name="Lundell T."/>
            <person name="Morin E."/>
            <person name="Murat C."/>
            <person name="Riley R."/>
            <person name="Ohm R."/>
            <person name="Sun H."/>
            <person name="Tunlid A."/>
            <person name="Henrissat B."/>
            <person name="Grigoriev I.V."/>
            <person name="Hibbett D.S."/>
            <person name="Martin F."/>
        </authorList>
    </citation>
    <scope>NUCLEOTIDE SEQUENCE [LARGE SCALE GENOMIC DNA]</scope>
    <source>
        <strain evidence="3">FD-334 SS-4</strain>
    </source>
</reference>
<dbReference type="EMBL" id="KN817594">
    <property type="protein sequence ID" value="KJA18093.1"/>
    <property type="molecule type" value="Genomic_DNA"/>
</dbReference>
<keyword evidence="3" id="KW-1185">Reference proteome</keyword>
<evidence type="ECO:0000256" key="1">
    <source>
        <dbReference type="SAM" id="MobiDB-lite"/>
    </source>
</evidence>
<evidence type="ECO:0000313" key="3">
    <source>
        <dbReference type="Proteomes" id="UP000054270"/>
    </source>
</evidence>
<dbReference type="OMA" id="CKQANER"/>
<accession>A0A0D2M4J2</accession>
<feature type="region of interest" description="Disordered" evidence="1">
    <location>
        <begin position="61"/>
        <end position="91"/>
    </location>
</feature>
<dbReference type="OrthoDB" id="3210866at2759"/>
<evidence type="ECO:0000313" key="2">
    <source>
        <dbReference type="EMBL" id="KJA18093.1"/>
    </source>
</evidence>
<feature type="region of interest" description="Disordered" evidence="1">
    <location>
        <begin position="144"/>
        <end position="169"/>
    </location>
</feature>
<dbReference type="AlphaFoldDB" id="A0A0D2M4J2"/>